<dbReference type="RefSeq" id="WP_183306345.1">
    <property type="nucleotide sequence ID" value="NZ_JACIEP010000004.1"/>
</dbReference>
<name>A0A840CS92_9BACT</name>
<sequence>MDAKNLIKNNWYSAVYKSGFSIIFQVTDIDNGSPTFCRKDGVIIDTLPEGHHKIESFGSSEPDYQ</sequence>
<evidence type="ECO:0000313" key="1">
    <source>
        <dbReference type="EMBL" id="MBB4035402.1"/>
    </source>
</evidence>
<dbReference type="Proteomes" id="UP000555103">
    <property type="component" value="Unassembled WGS sequence"/>
</dbReference>
<organism evidence="1 2">
    <name type="scientific">Dysgonomonas hofstadii</name>
    <dbReference type="NCBI Taxonomy" id="637886"/>
    <lineage>
        <taxon>Bacteria</taxon>
        <taxon>Pseudomonadati</taxon>
        <taxon>Bacteroidota</taxon>
        <taxon>Bacteroidia</taxon>
        <taxon>Bacteroidales</taxon>
        <taxon>Dysgonomonadaceae</taxon>
        <taxon>Dysgonomonas</taxon>
    </lineage>
</organism>
<dbReference type="EMBL" id="JACIEP010000004">
    <property type="protein sequence ID" value="MBB4035402.1"/>
    <property type="molecule type" value="Genomic_DNA"/>
</dbReference>
<reference evidence="1 2" key="1">
    <citation type="submission" date="2020-08" db="EMBL/GenBank/DDBJ databases">
        <title>Genomic Encyclopedia of Type Strains, Phase IV (KMG-IV): sequencing the most valuable type-strain genomes for metagenomic binning, comparative biology and taxonomic classification.</title>
        <authorList>
            <person name="Goeker M."/>
        </authorList>
    </citation>
    <scope>NUCLEOTIDE SEQUENCE [LARGE SCALE GENOMIC DNA]</scope>
    <source>
        <strain evidence="1 2">DSM 104969</strain>
    </source>
</reference>
<accession>A0A840CS92</accession>
<proteinExistence type="predicted"/>
<gene>
    <name evidence="1" type="ORF">GGR21_001295</name>
</gene>
<protein>
    <submittedName>
        <fullName evidence="1">Uncharacterized protein</fullName>
    </submittedName>
</protein>
<keyword evidence="2" id="KW-1185">Reference proteome</keyword>
<evidence type="ECO:0000313" key="2">
    <source>
        <dbReference type="Proteomes" id="UP000555103"/>
    </source>
</evidence>
<comment type="caution">
    <text evidence="1">The sequence shown here is derived from an EMBL/GenBank/DDBJ whole genome shotgun (WGS) entry which is preliminary data.</text>
</comment>
<dbReference type="AlphaFoldDB" id="A0A840CS92"/>